<evidence type="ECO:0000313" key="2">
    <source>
        <dbReference type="EMBL" id="POR33583.1"/>
    </source>
</evidence>
<evidence type="ECO:0000313" key="3">
    <source>
        <dbReference type="Proteomes" id="UP000237481"/>
    </source>
</evidence>
<dbReference type="Pfam" id="PF15365">
    <property type="entry name" value="PNRC"/>
    <property type="match status" value="1"/>
</dbReference>
<dbReference type="InterPro" id="IPR028322">
    <property type="entry name" value="PNRC-like_rgn"/>
</dbReference>
<dbReference type="Proteomes" id="UP000237481">
    <property type="component" value="Unassembled WGS sequence"/>
</dbReference>
<feature type="compositionally biased region" description="Low complexity" evidence="1">
    <location>
        <begin position="319"/>
        <end position="339"/>
    </location>
</feature>
<sequence length="378" mass="40198">MDDISTQPKTTPARRRQGRSDGRSGAHKAYASENDAAALDASRQQRAPQTPNKAGSGSPAPTDSNAVQTGSKQRNRNRNSKAKNAPTSPDSVQRGGRQTPPHRSVSMKPSTSTAFAGATFHASPAPSALPIPSFLAKSSCDSPVHRDAKDIVQEPSPPATDTDAPTPFRPSSAAPRNHESPLDFMFRAHREEKERQYRGIPVSQNSNSSYATSPPSRSLFDPNASPNPSTVPQARRILSRQMSGGIDSSELDGTPGRPMGPAFSTPYQERIKAARSNSSRPHLNQNQPEQLPLKSPPSDDPTEALKKFLFGGGAASDQALSMGAASASAPAGAQASFTAQPEPAHANNIQAMENDLRRILKMDLTSNAPSPDRGLFSR</sequence>
<accession>A0A2S4KTS0</accession>
<feature type="compositionally biased region" description="Basic and acidic residues" evidence="1">
    <location>
        <begin position="143"/>
        <end position="152"/>
    </location>
</feature>
<name>A0A2S4KTS0_9HYPO</name>
<evidence type="ECO:0008006" key="4">
    <source>
        <dbReference type="Google" id="ProtNLM"/>
    </source>
</evidence>
<evidence type="ECO:0000256" key="1">
    <source>
        <dbReference type="SAM" id="MobiDB-lite"/>
    </source>
</evidence>
<dbReference type="AlphaFoldDB" id="A0A2S4KTS0"/>
<gene>
    <name evidence="2" type="ORF">TPAR_06215</name>
</gene>
<feature type="compositionally biased region" description="Low complexity" evidence="1">
    <location>
        <begin position="122"/>
        <end position="136"/>
    </location>
</feature>
<dbReference type="GO" id="GO:0016071">
    <property type="term" value="P:mRNA metabolic process"/>
    <property type="evidence" value="ECO:0007669"/>
    <property type="project" value="UniProtKB-ARBA"/>
</dbReference>
<reference evidence="2 3" key="1">
    <citation type="submission" date="2018-01" db="EMBL/GenBank/DDBJ databases">
        <title>Harnessing the power of phylogenomics to disentangle the directionality and signatures of interkingdom host jumping in the parasitic fungal genus Tolypocladium.</title>
        <authorList>
            <person name="Quandt C.A."/>
            <person name="Patterson W."/>
            <person name="Spatafora J.W."/>
        </authorList>
    </citation>
    <scope>NUCLEOTIDE SEQUENCE [LARGE SCALE GENOMIC DNA]</scope>
    <source>
        <strain evidence="2 3">NRBC 100945</strain>
    </source>
</reference>
<feature type="compositionally biased region" description="Polar residues" evidence="1">
    <location>
        <begin position="275"/>
        <end position="289"/>
    </location>
</feature>
<organism evidence="2 3">
    <name type="scientific">Tolypocladium paradoxum</name>
    <dbReference type="NCBI Taxonomy" id="94208"/>
    <lineage>
        <taxon>Eukaryota</taxon>
        <taxon>Fungi</taxon>
        <taxon>Dikarya</taxon>
        <taxon>Ascomycota</taxon>
        <taxon>Pezizomycotina</taxon>
        <taxon>Sordariomycetes</taxon>
        <taxon>Hypocreomycetidae</taxon>
        <taxon>Hypocreales</taxon>
        <taxon>Ophiocordycipitaceae</taxon>
        <taxon>Tolypocladium</taxon>
    </lineage>
</organism>
<comment type="caution">
    <text evidence="2">The sequence shown here is derived from an EMBL/GenBank/DDBJ whole genome shotgun (WGS) entry which is preliminary data.</text>
</comment>
<dbReference type="EMBL" id="PKSG01000671">
    <property type="protein sequence ID" value="POR33583.1"/>
    <property type="molecule type" value="Genomic_DNA"/>
</dbReference>
<feature type="region of interest" description="Disordered" evidence="1">
    <location>
        <begin position="1"/>
        <end position="345"/>
    </location>
</feature>
<feature type="compositionally biased region" description="Polar residues" evidence="1">
    <location>
        <begin position="202"/>
        <end position="216"/>
    </location>
</feature>
<feature type="compositionally biased region" description="Polar residues" evidence="1">
    <location>
        <begin position="1"/>
        <end position="10"/>
    </location>
</feature>
<proteinExistence type="predicted"/>
<feature type="compositionally biased region" description="Polar residues" evidence="1">
    <location>
        <begin position="42"/>
        <end position="72"/>
    </location>
</feature>
<dbReference type="OrthoDB" id="2142961at2759"/>
<keyword evidence="3" id="KW-1185">Reference proteome</keyword>
<protein>
    <recommendedName>
        <fullName evidence="4">Proteophosphoglycan 5</fullName>
    </recommendedName>
</protein>
<feature type="compositionally biased region" description="Basic and acidic residues" evidence="1">
    <location>
        <begin position="176"/>
        <end position="197"/>
    </location>
</feature>